<proteinExistence type="predicted"/>
<reference evidence="1" key="1">
    <citation type="submission" date="2019-03" db="EMBL/GenBank/DDBJ databases">
        <title>WGS assembly of Setaria viridis.</title>
        <authorList>
            <person name="Huang P."/>
            <person name="Jenkins J."/>
            <person name="Grimwood J."/>
            <person name="Barry K."/>
            <person name="Healey A."/>
            <person name="Mamidi S."/>
            <person name="Sreedasyam A."/>
            <person name="Shu S."/>
            <person name="Feldman M."/>
            <person name="Wu J."/>
            <person name="Yu Y."/>
            <person name="Chen C."/>
            <person name="Johnson J."/>
            <person name="Rokhsar D."/>
            <person name="Baxter I."/>
            <person name="Schmutz J."/>
            <person name="Brutnell T."/>
            <person name="Kellogg E."/>
        </authorList>
    </citation>
    <scope>NUCLEOTIDE SEQUENCE [LARGE SCALE GENOMIC DNA]</scope>
</reference>
<protein>
    <submittedName>
        <fullName evidence="1">Uncharacterized protein</fullName>
    </submittedName>
</protein>
<keyword evidence="2" id="KW-1185">Reference proteome</keyword>
<dbReference type="Proteomes" id="UP000298652">
    <property type="component" value="Chromosome 6"/>
</dbReference>
<sequence length="115" mass="13160">MVADSVDMVPDSVEPDSVESLCPRCGTFHAGGVFGEACYQARRNARRCGRCGLLHEDYDMPVKWFHLMDKFDCEFYIPDVAKLEMDGTRIKLTDDVLKKVEEHIKKQQTKSTKED</sequence>
<gene>
    <name evidence="1" type="ORF">SEVIR_6G150300v2</name>
</gene>
<evidence type="ECO:0000313" key="2">
    <source>
        <dbReference type="Proteomes" id="UP000298652"/>
    </source>
</evidence>
<organism evidence="1 2">
    <name type="scientific">Setaria viridis</name>
    <name type="common">Green bristlegrass</name>
    <name type="synonym">Setaria italica subsp. viridis</name>
    <dbReference type="NCBI Taxonomy" id="4556"/>
    <lineage>
        <taxon>Eukaryota</taxon>
        <taxon>Viridiplantae</taxon>
        <taxon>Streptophyta</taxon>
        <taxon>Embryophyta</taxon>
        <taxon>Tracheophyta</taxon>
        <taxon>Spermatophyta</taxon>
        <taxon>Magnoliopsida</taxon>
        <taxon>Liliopsida</taxon>
        <taxon>Poales</taxon>
        <taxon>Poaceae</taxon>
        <taxon>PACMAD clade</taxon>
        <taxon>Panicoideae</taxon>
        <taxon>Panicodae</taxon>
        <taxon>Paniceae</taxon>
        <taxon>Cenchrinae</taxon>
        <taxon>Setaria</taxon>
    </lineage>
</organism>
<name>A0A4U6U6Z1_SETVI</name>
<dbReference type="AlphaFoldDB" id="A0A4U6U6Z1"/>
<dbReference type="EMBL" id="CM016557">
    <property type="protein sequence ID" value="TKW10255.1"/>
    <property type="molecule type" value="Genomic_DNA"/>
</dbReference>
<dbReference type="Gramene" id="TKW10255">
    <property type="protein sequence ID" value="TKW10255"/>
    <property type="gene ID" value="SEVIR_6G150300v2"/>
</dbReference>
<evidence type="ECO:0000313" key="1">
    <source>
        <dbReference type="EMBL" id="TKW10255.1"/>
    </source>
</evidence>
<accession>A0A4U6U6Z1</accession>